<dbReference type="AlphaFoldDB" id="A0A414PYM6"/>
<evidence type="ECO:0000313" key="1">
    <source>
        <dbReference type="EMBL" id="RHF73442.1"/>
    </source>
</evidence>
<dbReference type="RefSeq" id="WP_118234141.1">
    <property type="nucleotide sequence ID" value="NZ_CAEUHP010000001.1"/>
</dbReference>
<organism evidence="1 2">
    <name type="scientific">Fusobacterium mortiferum</name>
    <dbReference type="NCBI Taxonomy" id="850"/>
    <lineage>
        <taxon>Bacteria</taxon>
        <taxon>Fusobacteriati</taxon>
        <taxon>Fusobacteriota</taxon>
        <taxon>Fusobacteriia</taxon>
        <taxon>Fusobacteriales</taxon>
        <taxon>Fusobacteriaceae</taxon>
        <taxon>Fusobacterium</taxon>
    </lineage>
</organism>
<name>A0A414PYM6_FUSMR</name>
<dbReference type="Proteomes" id="UP000284676">
    <property type="component" value="Unassembled WGS sequence"/>
</dbReference>
<dbReference type="Pfam" id="PF14903">
    <property type="entry name" value="WG_beta_rep"/>
    <property type="match status" value="2"/>
</dbReference>
<dbReference type="EMBL" id="QRHL01000004">
    <property type="protein sequence ID" value="RHF73442.1"/>
    <property type="molecule type" value="Genomic_DNA"/>
</dbReference>
<reference evidence="1 2" key="1">
    <citation type="submission" date="2018-08" db="EMBL/GenBank/DDBJ databases">
        <title>A genome reference for cultivated species of the human gut microbiota.</title>
        <authorList>
            <person name="Zou Y."/>
            <person name="Xue W."/>
            <person name="Luo G."/>
        </authorList>
    </citation>
    <scope>NUCLEOTIDE SEQUENCE [LARGE SCALE GENOMIC DNA]</scope>
    <source>
        <strain evidence="1 2">AM25-1</strain>
    </source>
</reference>
<sequence length="339" mass="39406">MNSLSRKKFKKRSKIKKYLLLILILIIGVVWAEEKRYKAKIEMIFSSIKEKEKIEKTNLKNLFIICKKDGLSLLFINKYTDNIEINGLSGIGNIKYNAPIRVMKNKKFGFYDRKGKLIIPIEYEKASDFIDGIAVVKKGSYGVIDEFGKEILPNKYDNIFLGINRKVILEKDGKYYLSDLKKGEEIEVNYIYQLDDKKVIFEKNGFLGVMDFLGKILIPNEYEEMSRYIDKTFIGKKNGKYSVYSLENNKKLTKNYDYIEQLNKNVYIAGTNEKGKYAFLSANFSTEEIYENILKLDGTFLKEICVYAGLKEDSVDILEEDKGIITQISKEEFKSKMIK</sequence>
<evidence type="ECO:0000313" key="2">
    <source>
        <dbReference type="Proteomes" id="UP000284676"/>
    </source>
</evidence>
<protein>
    <submittedName>
        <fullName evidence="1">WG repeat-containing protein</fullName>
    </submittedName>
</protein>
<comment type="caution">
    <text evidence="1">The sequence shown here is derived from an EMBL/GenBank/DDBJ whole genome shotgun (WGS) entry which is preliminary data.</text>
</comment>
<dbReference type="PANTHER" id="PTHR37841:SF1">
    <property type="entry name" value="DUF3298 DOMAIN-CONTAINING PROTEIN"/>
    <property type="match status" value="1"/>
</dbReference>
<dbReference type="InterPro" id="IPR032774">
    <property type="entry name" value="WG_beta_rep"/>
</dbReference>
<gene>
    <name evidence="1" type="ORF">DW663_04010</name>
</gene>
<proteinExistence type="predicted"/>
<accession>A0A414PYM6</accession>
<dbReference type="PANTHER" id="PTHR37841">
    <property type="entry name" value="GLR2918 PROTEIN"/>
    <property type="match status" value="1"/>
</dbReference>